<dbReference type="VEuPathDB" id="TriTrypDB:BSAL_18060"/>
<gene>
    <name evidence="1" type="ORF">BSAL_18060</name>
</gene>
<evidence type="ECO:0000313" key="2">
    <source>
        <dbReference type="Proteomes" id="UP000051952"/>
    </source>
</evidence>
<name>A0A0S4JK66_BODSA</name>
<keyword evidence="2" id="KW-1185">Reference proteome</keyword>
<proteinExistence type="predicted"/>
<dbReference type="EMBL" id="CYKH01001681">
    <property type="protein sequence ID" value="CUG88889.1"/>
    <property type="molecule type" value="Genomic_DNA"/>
</dbReference>
<dbReference type="Proteomes" id="UP000051952">
    <property type="component" value="Unassembled WGS sequence"/>
</dbReference>
<protein>
    <submittedName>
        <fullName evidence="1">Uncharacterized protein</fullName>
    </submittedName>
</protein>
<dbReference type="AlphaFoldDB" id="A0A0S4JK66"/>
<organism evidence="1 2">
    <name type="scientific">Bodo saltans</name>
    <name type="common">Flagellated protozoan</name>
    <dbReference type="NCBI Taxonomy" id="75058"/>
    <lineage>
        <taxon>Eukaryota</taxon>
        <taxon>Discoba</taxon>
        <taxon>Euglenozoa</taxon>
        <taxon>Kinetoplastea</taxon>
        <taxon>Metakinetoplastina</taxon>
        <taxon>Eubodonida</taxon>
        <taxon>Bodonidae</taxon>
        <taxon>Bodo</taxon>
    </lineage>
</organism>
<evidence type="ECO:0000313" key="1">
    <source>
        <dbReference type="EMBL" id="CUG88889.1"/>
    </source>
</evidence>
<accession>A0A0S4JK66</accession>
<sequence>MSSWGEDLQRYQALKHHAPEAERQEHYTRKTKGLHLDKTGTRDFDIISNIIPNTTSREAFHATQARLTETHIKRGIAKEMSAANHGYNILSMQPRFGMSEDAIRTMGGNQEQRGKRMFDIPEDYYILTMEPKRQEVLDAEAAEAEKVIRRTSRRPRRATNIVNHRYLVDNDNRAAAEEEERRRRLDIIADASSKFNPVSGKFRRLETEEADQAKKLSAESKQREVVANHTYRVSTLVGRSEGHAYDIVCNHLYNPEYVLNLERDRSRGIPQRAKLRQDWEQQRDVDEAMREDDARRAISRTNPERVNEVLRRGHELLSNKPFGLSQQEVRTAGIEEDAPVKEATIRPVKPLSVLNQRSVLERLEDSAKNKEWRETHVLRETGPRTTTERVLHTAPSRPMLDVSTFEGRSKLLLPTLEKTLTEKNSMRQFW</sequence>
<reference evidence="2" key="1">
    <citation type="submission" date="2015-09" db="EMBL/GenBank/DDBJ databases">
        <authorList>
            <consortium name="Pathogen Informatics"/>
        </authorList>
    </citation>
    <scope>NUCLEOTIDE SEQUENCE [LARGE SCALE GENOMIC DNA]</scope>
    <source>
        <strain evidence="2">Lake Konstanz</strain>
    </source>
</reference>